<dbReference type="InterPro" id="IPR051790">
    <property type="entry name" value="Cytochrome_c-biogenesis_DsbD"/>
</dbReference>
<evidence type="ECO:0000256" key="6">
    <source>
        <dbReference type="SAM" id="Phobius"/>
    </source>
</evidence>
<feature type="transmembrane region" description="Helical" evidence="6">
    <location>
        <begin position="131"/>
        <end position="159"/>
    </location>
</feature>
<accession>A0A3B1CW15</accession>
<dbReference type="InterPro" id="IPR003834">
    <property type="entry name" value="Cyt_c_assmbl_TM_dom"/>
</dbReference>
<name>A0A3B1CW15_9ZZZZ</name>
<feature type="transmembrane region" description="Helical" evidence="6">
    <location>
        <begin position="6"/>
        <end position="39"/>
    </location>
</feature>
<gene>
    <name evidence="8" type="ORF">MNBD_NITROSPIRAE02-478</name>
</gene>
<keyword evidence="5 6" id="KW-0472">Membrane</keyword>
<feature type="domain" description="Cytochrome C biogenesis protein transmembrane" evidence="7">
    <location>
        <begin position="10"/>
        <end position="224"/>
    </location>
</feature>
<evidence type="ECO:0000313" key="8">
    <source>
        <dbReference type="EMBL" id="VAX28168.1"/>
    </source>
</evidence>
<evidence type="ECO:0000256" key="2">
    <source>
        <dbReference type="ARBA" id="ARBA00006143"/>
    </source>
</evidence>
<evidence type="ECO:0000256" key="4">
    <source>
        <dbReference type="ARBA" id="ARBA00022989"/>
    </source>
</evidence>
<sequence>MKTDISYSLAFFAGVLSFASPCVLPLVPSYISFITGISFEDLTGKANRARIRFLTMTNSLAFILGFSFVFILLGASSSAVGQILFQYQDVIRIVGGIIVIIFGLFIAGFLKLDFLMRERKLHLSGKPAGYIGTFLLGMAFVAGWTPCIGPILGSILLYASAKGSAIYGLKLLSVYSLGLAVPFFLSSLALNTFLSYSKWLLRYMRVIMIMSGLLLIVFGLLLLSNRVRGLAGLVPDFGLSL</sequence>
<evidence type="ECO:0000256" key="5">
    <source>
        <dbReference type="ARBA" id="ARBA00023136"/>
    </source>
</evidence>
<dbReference type="Pfam" id="PF02683">
    <property type="entry name" value="DsbD_TM"/>
    <property type="match status" value="1"/>
</dbReference>
<dbReference type="AlphaFoldDB" id="A0A3B1CW15"/>
<dbReference type="GO" id="GO:0017004">
    <property type="term" value="P:cytochrome complex assembly"/>
    <property type="evidence" value="ECO:0007669"/>
    <property type="project" value="InterPro"/>
</dbReference>
<feature type="transmembrane region" description="Helical" evidence="6">
    <location>
        <begin position="60"/>
        <end position="84"/>
    </location>
</feature>
<dbReference type="EMBL" id="UOGH01000077">
    <property type="protein sequence ID" value="VAX28168.1"/>
    <property type="molecule type" value="Genomic_DNA"/>
</dbReference>
<protein>
    <submittedName>
        <fullName evidence="8">Cytochrome c-type biogenesis protein CcdA (DsbD analog)</fullName>
    </submittedName>
</protein>
<reference evidence="8" key="1">
    <citation type="submission" date="2018-06" db="EMBL/GenBank/DDBJ databases">
        <authorList>
            <person name="Zhirakovskaya E."/>
        </authorList>
    </citation>
    <scope>NUCLEOTIDE SEQUENCE</scope>
</reference>
<feature type="transmembrane region" description="Helical" evidence="6">
    <location>
        <begin position="90"/>
        <end position="110"/>
    </location>
</feature>
<evidence type="ECO:0000259" key="7">
    <source>
        <dbReference type="Pfam" id="PF02683"/>
    </source>
</evidence>
<keyword evidence="4 6" id="KW-1133">Transmembrane helix</keyword>
<comment type="similarity">
    <text evidence="2">Belongs to the DsbD family.</text>
</comment>
<dbReference type="PANTHER" id="PTHR31272:SF4">
    <property type="entry name" value="CYTOCHROME C-TYPE BIOGENESIS PROTEIN HI_1454-RELATED"/>
    <property type="match status" value="1"/>
</dbReference>
<feature type="transmembrane region" description="Helical" evidence="6">
    <location>
        <begin position="171"/>
        <end position="194"/>
    </location>
</feature>
<dbReference type="PANTHER" id="PTHR31272">
    <property type="entry name" value="CYTOCHROME C-TYPE BIOGENESIS PROTEIN HI_1454-RELATED"/>
    <property type="match status" value="1"/>
</dbReference>
<comment type="subcellular location">
    <subcellularLocation>
        <location evidence="1">Membrane</location>
        <topology evidence="1">Multi-pass membrane protein</topology>
    </subcellularLocation>
</comment>
<dbReference type="GO" id="GO:0016020">
    <property type="term" value="C:membrane"/>
    <property type="evidence" value="ECO:0007669"/>
    <property type="project" value="UniProtKB-SubCell"/>
</dbReference>
<proteinExistence type="inferred from homology"/>
<evidence type="ECO:0000256" key="3">
    <source>
        <dbReference type="ARBA" id="ARBA00022692"/>
    </source>
</evidence>
<keyword evidence="3 6" id="KW-0812">Transmembrane</keyword>
<organism evidence="8">
    <name type="scientific">hydrothermal vent metagenome</name>
    <dbReference type="NCBI Taxonomy" id="652676"/>
    <lineage>
        <taxon>unclassified sequences</taxon>
        <taxon>metagenomes</taxon>
        <taxon>ecological metagenomes</taxon>
    </lineage>
</organism>
<feature type="transmembrane region" description="Helical" evidence="6">
    <location>
        <begin position="206"/>
        <end position="224"/>
    </location>
</feature>
<evidence type="ECO:0000256" key="1">
    <source>
        <dbReference type="ARBA" id="ARBA00004141"/>
    </source>
</evidence>